<dbReference type="GO" id="GO:0005227">
    <property type="term" value="F:calcium-activated cation channel activity"/>
    <property type="evidence" value="ECO:0007669"/>
    <property type="project" value="InterPro"/>
</dbReference>
<dbReference type="GO" id="GO:0030317">
    <property type="term" value="P:flagellated sperm motility"/>
    <property type="evidence" value="ECO:0007669"/>
    <property type="project" value="InterPro"/>
</dbReference>
<evidence type="ECO:0000313" key="7">
    <source>
        <dbReference type="Proteomes" id="UP000085678"/>
    </source>
</evidence>
<evidence type="ECO:0000256" key="4">
    <source>
        <dbReference type="ARBA" id="ARBA00023136"/>
    </source>
</evidence>
<keyword evidence="4 5" id="KW-0472">Membrane</keyword>
<evidence type="ECO:0000313" key="8">
    <source>
        <dbReference type="RefSeq" id="XP_013386066.1"/>
    </source>
</evidence>
<evidence type="ECO:0000256" key="3">
    <source>
        <dbReference type="ARBA" id="ARBA00022989"/>
    </source>
</evidence>
<dbReference type="PANTHER" id="PTHR47193">
    <property type="entry name" value="CATION CHANNEL SPERM-ASSOCIATED PROTEIN 1"/>
    <property type="match status" value="1"/>
</dbReference>
<evidence type="ECO:0000259" key="6">
    <source>
        <dbReference type="Pfam" id="PF00520"/>
    </source>
</evidence>
<feature type="transmembrane region" description="Helical" evidence="5">
    <location>
        <begin position="158"/>
        <end position="176"/>
    </location>
</feature>
<dbReference type="AlphaFoldDB" id="A0A1S3HKS4"/>
<gene>
    <name evidence="8" type="primary">LOC106155678</name>
</gene>
<keyword evidence="3 5" id="KW-1133">Transmembrane helix</keyword>
<feature type="transmembrane region" description="Helical" evidence="5">
    <location>
        <begin position="327"/>
        <end position="346"/>
    </location>
</feature>
<evidence type="ECO:0000256" key="2">
    <source>
        <dbReference type="ARBA" id="ARBA00022692"/>
    </source>
</evidence>
<dbReference type="KEGG" id="lak:106155678"/>
<dbReference type="Proteomes" id="UP000085678">
    <property type="component" value="Unplaced"/>
</dbReference>
<feature type="transmembrane region" description="Helical" evidence="5">
    <location>
        <begin position="188"/>
        <end position="207"/>
    </location>
</feature>
<dbReference type="Pfam" id="PF00520">
    <property type="entry name" value="Ion_trans"/>
    <property type="match status" value="1"/>
</dbReference>
<dbReference type="InterPro" id="IPR027359">
    <property type="entry name" value="Volt_channel_dom_sf"/>
</dbReference>
<dbReference type="GeneID" id="106155678"/>
<dbReference type="STRING" id="7574.A0A1S3HKS4"/>
<dbReference type="InParanoid" id="A0A1S3HKS4"/>
<keyword evidence="7" id="KW-1185">Reference proteome</keyword>
<dbReference type="GO" id="GO:0005245">
    <property type="term" value="F:voltage-gated calcium channel activity"/>
    <property type="evidence" value="ECO:0007669"/>
    <property type="project" value="TreeGrafter"/>
</dbReference>
<name>A0A1S3HKS4_LINAN</name>
<feature type="transmembrane region" description="Helical" evidence="5">
    <location>
        <begin position="297"/>
        <end position="315"/>
    </location>
</feature>
<dbReference type="GO" id="GO:0007283">
    <property type="term" value="P:spermatogenesis"/>
    <property type="evidence" value="ECO:0007669"/>
    <property type="project" value="TreeGrafter"/>
</dbReference>
<dbReference type="Gene3D" id="1.10.287.70">
    <property type="match status" value="1"/>
</dbReference>
<protein>
    <submittedName>
        <fullName evidence="8">Cation channel sperm-associated protein 1-like</fullName>
    </submittedName>
</protein>
<dbReference type="GO" id="GO:0060296">
    <property type="term" value="P:regulation of cilium beat frequency involved in ciliary motility"/>
    <property type="evidence" value="ECO:0007669"/>
    <property type="project" value="TreeGrafter"/>
</dbReference>
<comment type="subcellular location">
    <subcellularLocation>
        <location evidence="1">Membrane</location>
        <topology evidence="1">Multi-pass membrane protein</topology>
    </subcellularLocation>
</comment>
<feature type="transmembrane region" description="Helical" evidence="5">
    <location>
        <begin position="358"/>
        <end position="384"/>
    </location>
</feature>
<sequence>MTSNAVHKIFHQRRASLANEQRNYIQNTYRNMSHRRKTLGTALEASGIKDNIVEEEEEEEQTALMMKRSQTQESAHLRRSFSVLFESPDKDKEEMADFIEAYVVKQRESLSEAMRLREEVESPTDKLTTGERHRRQKILKPDAGQLHQLLYDFVESKGFGAFILTVIFMNTGMLVAQTWEEIMVRGGWYFSVFDNLFLGIYIMEVVLKIYVYRAKFVGGWNILDLSIVILSLVDFILPLVMTSIGGFNGTAIFRMLRIFRAVRAIRALRVLRTIRFLSNLQVIMTTCLQSIQSMGAIVGLMTLFMYMFAVIGRGLYSGVDPNRFGTLPSATFTLFQLLTLDDWFYIYSDVIDVYPGYWHILIFLLIYIVLEYFIFLNLFVAVLVDNFQLTLEAANEAKKGKKKHPDDSDDEDDIFAVSEVSDETDSTQNSQMSSRLQRQTITEYFGGSELKDREISQMRTIFQLLAALEYNHSTLKSQQQVVDLMVDTCTETNDDM</sequence>
<feature type="domain" description="Ion transport" evidence="6">
    <location>
        <begin position="159"/>
        <end position="390"/>
    </location>
</feature>
<organism evidence="7 8">
    <name type="scientific">Lingula anatina</name>
    <name type="common">Brachiopod</name>
    <name type="synonym">Lingula unguis</name>
    <dbReference type="NCBI Taxonomy" id="7574"/>
    <lineage>
        <taxon>Eukaryota</taxon>
        <taxon>Metazoa</taxon>
        <taxon>Spiralia</taxon>
        <taxon>Lophotrochozoa</taxon>
        <taxon>Brachiopoda</taxon>
        <taxon>Linguliformea</taxon>
        <taxon>Lingulata</taxon>
        <taxon>Lingulida</taxon>
        <taxon>Linguloidea</taxon>
        <taxon>Lingulidae</taxon>
        <taxon>Lingula</taxon>
    </lineage>
</organism>
<reference evidence="8" key="1">
    <citation type="submission" date="2025-08" db="UniProtKB">
        <authorList>
            <consortium name="RefSeq"/>
        </authorList>
    </citation>
    <scope>IDENTIFICATION</scope>
    <source>
        <tissue evidence="8">Gonads</tissue>
    </source>
</reference>
<dbReference type="GO" id="GO:0036128">
    <property type="term" value="C:CatSper complex"/>
    <property type="evidence" value="ECO:0007669"/>
    <property type="project" value="InterPro"/>
</dbReference>
<feature type="transmembrane region" description="Helical" evidence="5">
    <location>
        <begin position="227"/>
        <end position="253"/>
    </location>
</feature>
<dbReference type="SUPFAM" id="SSF81324">
    <property type="entry name" value="Voltage-gated potassium channels"/>
    <property type="match status" value="1"/>
</dbReference>
<accession>A0A1S3HKS4</accession>
<evidence type="ECO:0000256" key="1">
    <source>
        <dbReference type="ARBA" id="ARBA00004141"/>
    </source>
</evidence>
<keyword evidence="2 5" id="KW-0812">Transmembrane</keyword>
<dbReference type="Gene3D" id="1.20.120.350">
    <property type="entry name" value="Voltage-gated potassium channels. Chain C"/>
    <property type="match status" value="1"/>
</dbReference>
<evidence type="ECO:0000256" key="5">
    <source>
        <dbReference type="SAM" id="Phobius"/>
    </source>
</evidence>
<dbReference type="InterPro" id="IPR028746">
    <property type="entry name" value="CatSper1"/>
</dbReference>
<dbReference type="PANTHER" id="PTHR47193:SF1">
    <property type="entry name" value="CATION CHANNEL SPERM-ASSOCIATED PROTEIN 1"/>
    <property type="match status" value="1"/>
</dbReference>
<dbReference type="OrthoDB" id="6282829at2759"/>
<dbReference type="InterPro" id="IPR005821">
    <property type="entry name" value="Ion_trans_dom"/>
</dbReference>
<proteinExistence type="predicted"/>
<dbReference type="RefSeq" id="XP_013386066.1">
    <property type="nucleotide sequence ID" value="XM_013530612.1"/>
</dbReference>